<sequence>MNHDELFKETHIVKKKKETDQERWLQDQASTVYGRYQTNVEEFIRTQSAGESGEPTQPSDEDAERIWMESAGGPKWEKVYGLPTKKFHRYKCEMKGIGTSSQGDQLDGESLSAMRVTMTKLTSELEAAKERESVRDAKFLGMQA</sequence>
<dbReference type="Proteomes" id="UP000189701">
    <property type="component" value="Unplaced"/>
</dbReference>
<dbReference type="RefSeq" id="XP_009761988.1">
    <property type="nucleotide sequence ID" value="XM_009763686.1"/>
</dbReference>
<proteinExistence type="predicted"/>
<accession>A0A1U7V6H3</accession>
<evidence type="ECO:0000313" key="1">
    <source>
        <dbReference type="Proteomes" id="UP000189701"/>
    </source>
</evidence>
<reference evidence="1" key="1">
    <citation type="journal article" date="2013" name="Genome Biol.">
        <title>Reference genomes and transcriptomes of Nicotiana sylvestris and Nicotiana tomentosiformis.</title>
        <authorList>
            <person name="Sierro N."/>
            <person name="Battey J.N."/>
            <person name="Ouadi S."/>
            <person name="Bovet L."/>
            <person name="Goepfert S."/>
            <person name="Bakaher N."/>
            <person name="Peitsch M.C."/>
            <person name="Ivanov N.V."/>
        </authorList>
    </citation>
    <scope>NUCLEOTIDE SEQUENCE [LARGE SCALE GENOMIC DNA]</scope>
</reference>
<organism evidence="1 2">
    <name type="scientific">Nicotiana sylvestris</name>
    <name type="common">Wood tobacco</name>
    <name type="synonym">South American tobacco</name>
    <dbReference type="NCBI Taxonomy" id="4096"/>
    <lineage>
        <taxon>Eukaryota</taxon>
        <taxon>Viridiplantae</taxon>
        <taxon>Streptophyta</taxon>
        <taxon>Embryophyta</taxon>
        <taxon>Tracheophyta</taxon>
        <taxon>Spermatophyta</taxon>
        <taxon>Magnoliopsida</taxon>
        <taxon>eudicotyledons</taxon>
        <taxon>Gunneridae</taxon>
        <taxon>Pentapetalae</taxon>
        <taxon>asterids</taxon>
        <taxon>lamiids</taxon>
        <taxon>Solanales</taxon>
        <taxon>Solanaceae</taxon>
        <taxon>Nicotianoideae</taxon>
        <taxon>Nicotianeae</taxon>
        <taxon>Nicotiana</taxon>
    </lineage>
</organism>
<protein>
    <submittedName>
        <fullName evidence="2">Uncharacterized protein LOC104214080</fullName>
    </submittedName>
</protein>
<name>A0A1U7V6H3_NICSY</name>
<dbReference type="AlphaFoldDB" id="A0A1U7V6H3"/>
<evidence type="ECO:0000313" key="2">
    <source>
        <dbReference type="RefSeq" id="XP_009761988.1"/>
    </source>
</evidence>
<gene>
    <name evidence="2" type="primary">LOC104214080</name>
</gene>
<keyword evidence="1" id="KW-1185">Reference proteome</keyword>
<reference evidence="2" key="2">
    <citation type="submission" date="2025-08" db="UniProtKB">
        <authorList>
            <consortium name="RefSeq"/>
        </authorList>
    </citation>
    <scope>IDENTIFICATION</scope>
    <source>
        <tissue evidence="2">Leaf</tissue>
    </source>
</reference>